<sequence length="139" mass="15995">MFVNESSMLSLQLICDLDCALRYAKEKWDEYFGRAAFISLGNFYQYPPVGGTPLFLPISSYAPQTEQEMLKWLGRLAWKTVNMVVTLTEQQHMKGDPEFADAVQWLRICECTYQDVELFNSQVIRSTEHSQGIDLSIPD</sequence>
<proteinExistence type="predicted"/>
<evidence type="ECO:0000313" key="1">
    <source>
        <dbReference type="EMBL" id="KAG1778657.1"/>
    </source>
</evidence>
<gene>
    <name evidence="1" type="ORF">EV702DRAFT_1196169</name>
</gene>
<dbReference type="EMBL" id="JABBWD010000015">
    <property type="protein sequence ID" value="KAG1778657.1"/>
    <property type="molecule type" value="Genomic_DNA"/>
</dbReference>
<dbReference type="OrthoDB" id="432234at2759"/>
<reference evidence="1" key="1">
    <citation type="journal article" date="2020" name="New Phytol.">
        <title>Comparative genomics reveals dynamic genome evolution in host specialist ectomycorrhizal fungi.</title>
        <authorList>
            <person name="Lofgren L.A."/>
            <person name="Nguyen N.H."/>
            <person name="Vilgalys R."/>
            <person name="Ruytinx J."/>
            <person name="Liao H.L."/>
            <person name="Branco S."/>
            <person name="Kuo A."/>
            <person name="LaButti K."/>
            <person name="Lipzen A."/>
            <person name="Andreopoulos W."/>
            <person name="Pangilinan J."/>
            <person name="Riley R."/>
            <person name="Hundley H."/>
            <person name="Na H."/>
            <person name="Barry K."/>
            <person name="Grigoriev I.V."/>
            <person name="Stajich J.E."/>
            <person name="Kennedy P.G."/>
        </authorList>
    </citation>
    <scope>NUCLEOTIDE SEQUENCE</scope>
    <source>
        <strain evidence="1">DOB743</strain>
    </source>
</reference>
<evidence type="ECO:0000313" key="2">
    <source>
        <dbReference type="Proteomes" id="UP000714275"/>
    </source>
</evidence>
<dbReference type="AlphaFoldDB" id="A0A9P6ZXN0"/>
<name>A0A9P6ZXN0_9AGAM</name>
<organism evidence="1 2">
    <name type="scientific">Suillus placidus</name>
    <dbReference type="NCBI Taxonomy" id="48579"/>
    <lineage>
        <taxon>Eukaryota</taxon>
        <taxon>Fungi</taxon>
        <taxon>Dikarya</taxon>
        <taxon>Basidiomycota</taxon>
        <taxon>Agaricomycotina</taxon>
        <taxon>Agaricomycetes</taxon>
        <taxon>Agaricomycetidae</taxon>
        <taxon>Boletales</taxon>
        <taxon>Suillineae</taxon>
        <taxon>Suillaceae</taxon>
        <taxon>Suillus</taxon>
    </lineage>
</organism>
<keyword evidence="2" id="KW-1185">Reference proteome</keyword>
<protein>
    <submittedName>
        <fullName evidence="1">Uncharacterized protein</fullName>
    </submittedName>
</protein>
<dbReference type="Proteomes" id="UP000714275">
    <property type="component" value="Unassembled WGS sequence"/>
</dbReference>
<comment type="caution">
    <text evidence="1">The sequence shown here is derived from an EMBL/GenBank/DDBJ whole genome shotgun (WGS) entry which is preliminary data.</text>
</comment>
<accession>A0A9P6ZXN0</accession>